<gene>
    <name evidence="1" type="ORF">CFN78_28085</name>
</gene>
<dbReference type="Proteomes" id="UP000242444">
    <property type="component" value="Unassembled WGS sequence"/>
</dbReference>
<accession>A0A263CX16</accession>
<organism evidence="1 2">
    <name type="scientific">Amycolatopsis antarctica</name>
    <dbReference type="NCBI Taxonomy" id="1854586"/>
    <lineage>
        <taxon>Bacteria</taxon>
        <taxon>Bacillati</taxon>
        <taxon>Actinomycetota</taxon>
        <taxon>Actinomycetes</taxon>
        <taxon>Pseudonocardiales</taxon>
        <taxon>Pseudonocardiaceae</taxon>
        <taxon>Amycolatopsis</taxon>
    </lineage>
</organism>
<keyword evidence="2" id="KW-1185">Reference proteome</keyword>
<protein>
    <submittedName>
        <fullName evidence="1">Uncharacterized protein</fullName>
    </submittedName>
</protein>
<sequence>MYDEDTDRLLEYSPADLAGKLAADDPDEESFVLRVVSARLAARAGTCGDPLHVVKDLSRAAGSLAEATQAILDRETKTDPDATADFADAAEAVEFLDCAAANLWALHQRF</sequence>
<evidence type="ECO:0000313" key="2">
    <source>
        <dbReference type="Proteomes" id="UP000242444"/>
    </source>
</evidence>
<proteinExistence type="predicted"/>
<dbReference type="InParanoid" id="A0A263CX16"/>
<reference evidence="1 2" key="1">
    <citation type="submission" date="2017-07" db="EMBL/GenBank/DDBJ databases">
        <title>Amycolatopsis antarcticus sp. nov., isolated from the surface of an Antarcticus brown macroalga.</title>
        <authorList>
            <person name="Wang J."/>
            <person name="Leiva S."/>
            <person name="Huang J."/>
            <person name="Huang Y."/>
        </authorList>
    </citation>
    <scope>NUCLEOTIDE SEQUENCE [LARGE SCALE GENOMIC DNA]</scope>
    <source>
        <strain evidence="1 2">AU-G6</strain>
    </source>
</reference>
<dbReference type="EMBL" id="NKYE01000032">
    <property type="protein sequence ID" value="OZM69886.1"/>
    <property type="molecule type" value="Genomic_DNA"/>
</dbReference>
<comment type="caution">
    <text evidence="1">The sequence shown here is derived from an EMBL/GenBank/DDBJ whole genome shotgun (WGS) entry which is preliminary data.</text>
</comment>
<dbReference type="AlphaFoldDB" id="A0A263CX16"/>
<name>A0A263CX16_9PSEU</name>
<evidence type="ECO:0000313" key="1">
    <source>
        <dbReference type="EMBL" id="OZM69886.1"/>
    </source>
</evidence>